<dbReference type="Pfam" id="PF13585">
    <property type="entry name" value="CHU_C"/>
    <property type="match status" value="1"/>
</dbReference>
<dbReference type="InterPro" id="IPR026341">
    <property type="entry name" value="T9SS_type_B"/>
</dbReference>
<reference evidence="4 5" key="1">
    <citation type="submission" date="2016-10" db="EMBL/GenBank/DDBJ databases">
        <authorList>
            <person name="de Groot N.N."/>
        </authorList>
    </citation>
    <scope>NUCLEOTIDE SEQUENCE [LARGE SCALE GENOMIC DNA]</scope>
    <source>
        <strain evidence="4 5">DSM 21039</strain>
    </source>
</reference>
<dbReference type="Pfam" id="PF18651">
    <property type="entry name" value="CshA_NR2"/>
    <property type="match status" value="1"/>
</dbReference>
<keyword evidence="1" id="KW-0732">Signal</keyword>
<dbReference type="NCBIfam" id="TIGR04131">
    <property type="entry name" value="Bac_Flav_CTERM"/>
    <property type="match status" value="1"/>
</dbReference>
<accession>A0A1H7P797</accession>
<protein>
    <submittedName>
        <fullName evidence="4">Gliding motility-associated C-terminal domain-containing protein</fullName>
    </submittedName>
</protein>
<evidence type="ECO:0000256" key="1">
    <source>
        <dbReference type="SAM" id="SignalP"/>
    </source>
</evidence>
<feature type="domain" description="GEVED" evidence="3">
    <location>
        <begin position="326"/>
        <end position="404"/>
    </location>
</feature>
<dbReference type="STRING" id="573321.SAMN04488505_1028"/>
<dbReference type="Proteomes" id="UP000198984">
    <property type="component" value="Unassembled WGS sequence"/>
</dbReference>
<dbReference type="InterPro" id="IPR045474">
    <property type="entry name" value="GEVED"/>
</dbReference>
<keyword evidence="5" id="KW-1185">Reference proteome</keyword>
<feature type="signal peptide" evidence="1">
    <location>
        <begin position="1"/>
        <end position="20"/>
    </location>
</feature>
<dbReference type="Pfam" id="PF20009">
    <property type="entry name" value="GEVED"/>
    <property type="match status" value="1"/>
</dbReference>
<dbReference type="EMBL" id="FOBB01000002">
    <property type="protein sequence ID" value="SEL31125.1"/>
    <property type="molecule type" value="Genomic_DNA"/>
</dbReference>
<proteinExistence type="predicted"/>
<name>A0A1H7P797_9BACT</name>
<gene>
    <name evidence="4" type="ORF">SAMN04488505_1028</name>
</gene>
<feature type="chain" id="PRO_5011708801" evidence="1">
    <location>
        <begin position="21"/>
        <end position="813"/>
    </location>
</feature>
<evidence type="ECO:0000313" key="4">
    <source>
        <dbReference type="EMBL" id="SEL31125.1"/>
    </source>
</evidence>
<feature type="domain" description="Surface adhesin CshA non-repetitive" evidence="2">
    <location>
        <begin position="32"/>
        <end position="230"/>
    </location>
</feature>
<organism evidence="4 5">
    <name type="scientific">Chitinophaga rupis</name>
    <dbReference type="NCBI Taxonomy" id="573321"/>
    <lineage>
        <taxon>Bacteria</taxon>
        <taxon>Pseudomonadati</taxon>
        <taxon>Bacteroidota</taxon>
        <taxon>Chitinophagia</taxon>
        <taxon>Chitinophagales</taxon>
        <taxon>Chitinophagaceae</taxon>
        <taxon>Chitinophaga</taxon>
    </lineage>
</organism>
<evidence type="ECO:0000313" key="5">
    <source>
        <dbReference type="Proteomes" id="UP000198984"/>
    </source>
</evidence>
<sequence>MTKPCTLLLLFLFVSLPTFAQYADSGAGVLKNAVWWFNWNGFTLSNGASKTFTTTDGLNVTITFSNVSGPTPTPATMNTWSGAVLHFLYDFTDPNIRPALLSSSTTQSVAFTMAITATRNGIPAPFTLCAADAEASLKPVENTAMVTSGSNWNIVEFFRNSSQNSNPLTGCGTQTIIITDTHDPTALPGGLPIGQNPLMATNAPISGTLQVEVHMDRTAQGGMAVAFGIFAPVDRGDLPSSYGLAQHRWVYASNDQCNYNPPFPSISQSAALKLGNLPGDADPTSSLDDNATGFDEDALTTFPDYTGSGNYSLDLPVTNTTGVNAYVSGWFDYDRSGTFEPGERVIVTVPPLATTAHLDWTGLPAKFTHGAVRDFGFRFRISSDQTAISSASSVATDGEVEDYLAHLNVPCDIVSFPAATVNVCEGASVQLNATPGLLNYNWTPATGLSRTDLADPMATPAANTTYTVVATTDDGCQGSTTITLNVAPLPVITKNADASICAGANAQLSASSSAANTTFSWTPATGLDNPAIANPIAAPQVTTTYTLTATSNGCAVQENVIVSVRPKRISEVKPGIKDICKGTSLMLEASGGDIYQWRGPDNAPLGANAQLQVSPGQTTIYTVNITDNDCGGTVTLQVPVTVSELNATVTKSNDINCSTGSAMLTASGGTQYQWEPGPGLANLTEPRQVVTPQQTTTYHLTMTDGACSRKDSVTVTVDLTTAISTYPIPTAFTPNRDGKNDCFGLKYWGPVISLEFNIYSRWGVQVFSTHNPQDCWDGSYKGQPLPTGGYVYWIKAKTLCGEVERRGAVTLLK</sequence>
<evidence type="ECO:0000259" key="3">
    <source>
        <dbReference type="Pfam" id="PF20009"/>
    </source>
</evidence>
<dbReference type="AlphaFoldDB" id="A0A1H7P797"/>
<evidence type="ECO:0000259" key="2">
    <source>
        <dbReference type="Pfam" id="PF18651"/>
    </source>
</evidence>
<dbReference type="InterPro" id="IPR040683">
    <property type="entry name" value="CshA_NR2"/>
</dbReference>